<dbReference type="AlphaFoldDB" id="M0D1W7"/>
<name>M0D1W7_9EURY</name>
<dbReference type="PANTHER" id="PTHR43103">
    <property type="entry name" value="NUCLEOSIDE-DIPHOSPHATE-SUGAR EPIMERASE"/>
    <property type="match status" value="1"/>
</dbReference>
<keyword evidence="3" id="KW-0520">NAD</keyword>
<dbReference type="InterPro" id="IPR036291">
    <property type="entry name" value="NAD(P)-bd_dom_sf"/>
</dbReference>
<feature type="domain" description="NAD-dependent epimerase/dehydratase" evidence="4">
    <location>
        <begin position="120"/>
        <end position="288"/>
    </location>
</feature>
<dbReference type="Proteomes" id="UP000011626">
    <property type="component" value="Unassembled WGS sequence"/>
</dbReference>
<comment type="similarity">
    <text evidence="1">Belongs to the NAD(P)-dependent epimerase/dehydratase family.</text>
</comment>
<evidence type="ECO:0000259" key="4">
    <source>
        <dbReference type="Pfam" id="PF01370"/>
    </source>
</evidence>
<dbReference type="Gene3D" id="3.40.50.720">
    <property type="entry name" value="NAD(P)-binding Rossmann-like Domain"/>
    <property type="match status" value="1"/>
</dbReference>
<evidence type="ECO:0000256" key="3">
    <source>
        <dbReference type="ARBA" id="ARBA00023027"/>
    </source>
</evidence>
<accession>M0D1W7</accession>
<evidence type="ECO:0000313" key="5">
    <source>
        <dbReference type="EMBL" id="ELZ28144.1"/>
    </source>
</evidence>
<proteinExistence type="inferred from homology"/>
<gene>
    <name evidence="5" type="ORF">C475_05045</name>
</gene>
<dbReference type="PATRIC" id="fig|797114.5.peg.1028"/>
<dbReference type="EMBL" id="AOIU01000011">
    <property type="protein sequence ID" value="ELZ28144.1"/>
    <property type="molecule type" value="Genomic_DNA"/>
</dbReference>
<keyword evidence="2" id="KW-0560">Oxidoreductase</keyword>
<dbReference type="STRING" id="797114.C475_05045"/>
<dbReference type="eggNOG" id="arCOG01369">
    <property type="taxonomic scope" value="Archaea"/>
</dbReference>
<organism evidence="5 6">
    <name type="scientific">Halosimplex carlsbadense 2-9-1</name>
    <dbReference type="NCBI Taxonomy" id="797114"/>
    <lineage>
        <taxon>Archaea</taxon>
        <taxon>Methanobacteriati</taxon>
        <taxon>Methanobacteriota</taxon>
        <taxon>Stenosarchaea group</taxon>
        <taxon>Halobacteria</taxon>
        <taxon>Halobacteriales</taxon>
        <taxon>Haloarculaceae</taxon>
        <taxon>Halosimplex</taxon>
    </lineage>
</organism>
<dbReference type="GO" id="GO:0016491">
    <property type="term" value="F:oxidoreductase activity"/>
    <property type="evidence" value="ECO:0007669"/>
    <property type="project" value="UniProtKB-KW"/>
</dbReference>
<evidence type="ECO:0000256" key="1">
    <source>
        <dbReference type="ARBA" id="ARBA00007637"/>
    </source>
</evidence>
<dbReference type="RefSeq" id="WP_006882681.1">
    <property type="nucleotide sequence ID" value="NZ_AOIU01000011.1"/>
</dbReference>
<comment type="caution">
    <text evidence="5">The sequence shown here is derived from an EMBL/GenBank/DDBJ whole genome shotgun (WGS) entry which is preliminary data.</text>
</comment>
<dbReference type="PANTHER" id="PTHR43103:SF5">
    <property type="entry name" value="4-EPIMERASE, PUTATIVE (AFU_ORTHOLOGUE AFUA_7G00360)-RELATED"/>
    <property type="match status" value="1"/>
</dbReference>
<dbReference type="SUPFAM" id="SSF51735">
    <property type="entry name" value="NAD(P)-binding Rossmann-fold domains"/>
    <property type="match status" value="1"/>
</dbReference>
<dbReference type="InterPro" id="IPR001509">
    <property type="entry name" value="Epimerase_deHydtase"/>
</dbReference>
<reference evidence="5 6" key="1">
    <citation type="journal article" date="2014" name="PLoS Genet.">
        <title>Phylogenetically driven sequencing of extremely halophilic archaea reveals strategies for static and dynamic osmo-response.</title>
        <authorList>
            <person name="Becker E.A."/>
            <person name="Seitzer P.M."/>
            <person name="Tritt A."/>
            <person name="Larsen D."/>
            <person name="Krusor M."/>
            <person name="Yao A.I."/>
            <person name="Wu D."/>
            <person name="Madern D."/>
            <person name="Eisen J.A."/>
            <person name="Darling A.E."/>
            <person name="Facciotti M.T."/>
        </authorList>
    </citation>
    <scope>NUCLEOTIDE SEQUENCE [LARGE SCALE GENOMIC DNA]</scope>
    <source>
        <strain evidence="5 6">2-9-1</strain>
    </source>
</reference>
<protein>
    <submittedName>
        <fullName evidence="5">UDP-glucose 4-epimerase</fullName>
    </submittedName>
</protein>
<evidence type="ECO:0000256" key="2">
    <source>
        <dbReference type="ARBA" id="ARBA00023002"/>
    </source>
</evidence>
<sequence length="405" mass="43651">MATVFVAYGEDGRSEIAAVLDDVAPDVNAEVVVEEGRGVSDETNVSSQKKLIDAIESDDREWAYVVMGNVQHGAVESFVLPSLTESVLDLRDVPVALDPVRSAFSGFMPSQAIGSDMSRILVTGGLGGSGRWIVDRLADDGHEVMCVDQRYAESERGNVDVRVADLTDRGDVFDLVGAFDPDGVVHWAAIPDPLDHPGGEVFENNIVSTYNVLEAAGRADARVVWASSESALGFPFAAETPAPDYLPIDEEHPLRPEDPYGVSKEAGEALARQTVRRHDVSVVSIRPSWIQYPGEYDCLDVEPPAEGVGNFWSYVDVRDIASIVAAALDADIEGHEAVFAVADENYADRDTVDLFEEQFGAVPEPCDLSGDDASISNARAADLLGWEPARSWREAADEDVDGPTV</sequence>
<evidence type="ECO:0000313" key="6">
    <source>
        <dbReference type="Proteomes" id="UP000011626"/>
    </source>
</evidence>
<dbReference type="CDD" id="cd08946">
    <property type="entry name" value="SDR_e"/>
    <property type="match status" value="1"/>
</dbReference>
<keyword evidence="6" id="KW-1185">Reference proteome</keyword>
<dbReference type="Pfam" id="PF01370">
    <property type="entry name" value="Epimerase"/>
    <property type="match status" value="1"/>
</dbReference>